<dbReference type="InterPro" id="IPR050248">
    <property type="entry name" value="Polysacc_deacetylase_ArnD"/>
</dbReference>
<dbReference type="GO" id="GO:0016810">
    <property type="term" value="F:hydrolase activity, acting on carbon-nitrogen (but not peptide) bonds"/>
    <property type="evidence" value="ECO:0007669"/>
    <property type="project" value="InterPro"/>
</dbReference>
<keyword evidence="1" id="KW-0479">Metal-binding</keyword>
<evidence type="ECO:0000256" key="2">
    <source>
        <dbReference type="ARBA" id="ARBA00022801"/>
    </source>
</evidence>
<keyword evidence="6" id="KW-1185">Reference proteome</keyword>
<dbReference type="AlphaFoldDB" id="A0A1C0ZZQ3"/>
<dbReference type="CDD" id="cd10917">
    <property type="entry name" value="CE4_NodB_like_6s_7s"/>
    <property type="match status" value="1"/>
</dbReference>
<dbReference type="PANTHER" id="PTHR10587">
    <property type="entry name" value="GLYCOSYL TRANSFERASE-RELATED"/>
    <property type="match status" value="1"/>
</dbReference>
<feature type="signal peptide" evidence="3">
    <location>
        <begin position="1"/>
        <end position="26"/>
    </location>
</feature>
<gene>
    <name evidence="5" type="ORF">A8709_18665</name>
</gene>
<comment type="caution">
    <text evidence="5">The sequence shown here is derived from an EMBL/GenBank/DDBJ whole genome shotgun (WGS) entry which is preliminary data.</text>
</comment>
<dbReference type="InterPro" id="IPR011330">
    <property type="entry name" value="Glyco_hydro/deAcase_b/a-brl"/>
</dbReference>
<keyword evidence="3" id="KW-0732">Signal</keyword>
<protein>
    <submittedName>
        <fullName evidence="5">Polysaccharide deacetylase</fullName>
    </submittedName>
</protein>
<feature type="domain" description="NodB homology" evidence="4">
    <location>
        <begin position="50"/>
        <end position="233"/>
    </location>
</feature>
<feature type="chain" id="PRO_5008649763" evidence="3">
    <location>
        <begin position="27"/>
        <end position="254"/>
    </location>
</feature>
<evidence type="ECO:0000256" key="3">
    <source>
        <dbReference type="SAM" id="SignalP"/>
    </source>
</evidence>
<dbReference type="Proteomes" id="UP000093309">
    <property type="component" value="Unassembled WGS sequence"/>
</dbReference>
<dbReference type="Gene3D" id="3.20.20.370">
    <property type="entry name" value="Glycoside hydrolase/deacetylase"/>
    <property type="match status" value="1"/>
</dbReference>
<evidence type="ECO:0000313" key="5">
    <source>
        <dbReference type="EMBL" id="OCT13613.1"/>
    </source>
</evidence>
<accession>A0A1C0ZZQ3</accession>
<dbReference type="STRING" id="512399.A8709_18665"/>
<sequence length="254" mass="28935">MYLGDEMKIIAILSICFVLLQPAAHAAPKKDRAYYEGRGDVVWEIPTSEKKIALTFDDGPDPADTPLILDLLKQYNAKATFFVIGNKVEKYPDIARREVLEGHEIANHTYSHKYFRKNIPSETIQKEILDAENAIIQATSVKPRLFRPPGGFYNENVIHVSKNAGNLVIMWSWHQDTEDWQTPGIYKIVNKVSKNTRNGDIILFHDYVEGKTQTIAALKQILPLLKERGYEFVTVSELLTYRNSTSVDNTNPIK</sequence>
<dbReference type="GO" id="GO:0046872">
    <property type="term" value="F:metal ion binding"/>
    <property type="evidence" value="ECO:0007669"/>
    <property type="project" value="UniProtKB-KW"/>
</dbReference>
<dbReference type="SUPFAM" id="SSF88713">
    <property type="entry name" value="Glycoside hydrolase/deacetylase"/>
    <property type="match status" value="1"/>
</dbReference>
<dbReference type="EMBL" id="LYPC01000022">
    <property type="protein sequence ID" value="OCT13613.1"/>
    <property type="molecule type" value="Genomic_DNA"/>
</dbReference>
<name>A0A1C0ZZQ3_9BACL</name>
<reference evidence="6" key="1">
    <citation type="submission" date="2016-05" db="EMBL/GenBank/DDBJ databases">
        <title>Paenibacillus oryzae. sp. nov., isolated from the rice root.</title>
        <authorList>
            <person name="Zhang J."/>
            <person name="Zhang X."/>
        </authorList>
    </citation>
    <scope>NUCLEOTIDE SEQUENCE [LARGE SCALE GENOMIC DNA]</scope>
    <source>
        <strain evidence="6">KCTC13222</strain>
    </source>
</reference>
<dbReference type="GO" id="GO:0005975">
    <property type="term" value="P:carbohydrate metabolic process"/>
    <property type="evidence" value="ECO:0007669"/>
    <property type="project" value="InterPro"/>
</dbReference>
<evidence type="ECO:0000259" key="4">
    <source>
        <dbReference type="PROSITE" id="PS51677"/>
    </source>
</evidence>
<dbReference type="GO" id="GO:0016020">
    <property type="term" value="C:membrane"/>
    <property type="evidence" value="ECO:0007669"/>
    <property type="project" value="TreeGrafter"/>
</dbReference>
<organism evidence="5 6">
    <name type="scientific">Paenibacillus pectinilyticus</name>
    <dbReference type="NCBI Taxonomy" id="512399"/>
    <lineage>
        <taxon>Bacteria</taxon>
        <taxon>Bacillati</taxon>
        <taxon>Bacillota</taxon>
        <taxon>Bacilli</taxon>
        <taxon>Bacillales</taxon>
        <taxon>Paenibacillaceae</taxon>
        <taxon>Paenibacillus</taxon>
    </lineage>
</organism>
<dbReference type="Pfam" id="PF01522">
    <property type="entry name" value="Polysacc_deac_1"/>
    <property type="match status" value="1"/>
</dbReference>
<dbReference type="PANTHER" id="PTHR10587:SF133">
    <property type="entry name" value="CHITIN DEACETYLASE 1-RELATED"/>
    <property type="match status" value="1"/>
</dbReference>
<evidence type="ECO:0000313" key="6">
    <source>
        <dbReference type="Proteomes" id="UP000093309"/>
    </source>
</evidence>
<keyword evidence="2" id="KW-0378">Hydrolase</keyword>
<dbReference type="InterPro" id="IPR002509">
    <property type="entry name" value="NODB_dom"/>
</dbReference>
<dbReference type="OrthoDB" id="2649545at2"/>
<evidence type="ECO:0000256" key="1">
    <source>
        <dbReference type="ARBA" id="ARBA00022723"/>
    </source>
</evidence>
<proteinExistence type="predicted"/>
<dbReference type="PROSITE" id="PS51677">
    <property type="entry name" value="NODB"/>
    <property type="match status" value="1"/>
</dbReference>